<evidence type="ECO:0000259" key="3">
    <source>
        <dbReference type="Pfam" id="PF22422"/>
    </source>
</evidence>
<name>A0AAE0DGE2_9LECA</name>
<gene>
    <name evidence="4" type="ORF">OEA41_005119</name>
</gene>
<sequence length="1020" mass="118383">MVVTDHHEYLCEEEKRLKEDRERKKYWKQFGPYVSERQWATVREDYSENGDAWSHFPHEHARSRTFRWGEDGIAGVSDSHGLINVAFSFWNEKDDFLKERLFGLSNPQGNHGESIKECHFHLDNTPTHSYMKYLYKYPQRKFPYEQLVAENAKRSKAQSEYQLTDTGAFEDGRYFDCFIEVAKEAHAPDELLFRVTVYNRGPEAAPLHIIPQVWYRNTWSWELDQDAKKPLIKQIAPLTAQTKHEKLGHQFCQLSPSPGIGQSGQDIQPRMLFTENETNLHALYGSKNPQPYVKDAFHRHIVNREHNAVNPRCRGSKLAAHYAFDEGKGVGPGECAVVRFRLSRKHQGYLDEEYFDEVIEQRRTEADEFYWRISPLPMTDDLRNIQRQALSGMLWCKQHYSFVWDKWANGDPGQIPPPPGRKGVRNQNWKHMHLDDVLSMPDSWEYPFFAAWDTAFHCIPLAMIDPEFAKKQLDLLTREWYMHPNGQLPAYEWNFGDVNPPVHAWSVFRVFKIERKMYGRADLDFLERVFQKLLLNFTWWVNRKDFNDKGVFEGGFLGLDNIGLFNRSDPLPTGGVLEQADSTGWMAFYCLSMLNIALELAKHRRIYEDIASKFFEHFILISDAMTYRSGGQEESLWNEKDGFYYDAISWGGPWTQQLPVRSLVGLIPLFAVLTLEPELINKFPSFKRRMNWFVENRHDVAERNIASLKRRGKEDRLLLSLVNKDRLVQILKSMLDETEFLADHGIRSLSKFHKDHPYSMDVNGQRFEVSYVPGDSDSGLFGGNSNWRGPIWLAVNFLLIESLLRFYMFYGKTLQIECPTGSGNYMHLGQVAEEIQHRLQHLFSRGDDGRRAINDGNDILDYDPHWRDYLSFHEFFDADTGKGLGASHQCGWTGLIAKMIHDTGINCRLPQTPRTPTAAAAHFSDSYFDETFTRSNKPRIRRSSTSRSIGNRSSFNASVNGDIPAESEVGSIAENEERERRRSEANQHVANYVNDQLERVRSNESAAVYDDEFEAQLDGV</sequence>
<dbReference type="PANTHER" id="PTHR10412">
    <property type="entry name" value="MANNOSYL-OLIGOSACCHARIDE GLUCOSIDASE"/>
    <property type="match status" value="1"/>
</dbReference>
<keyword evidence="1" id="KW-0325">Glycoprotein</keyword>
<dbReference type="EC" id="3.2.1.106" evidence="1"/>
<dbReference type="EMBL" id="JASNWA010000010">
    <property type="protein sequence ID" value="KAK3168671.1"/>
    <property type="molecule type" value="Genomic_DNA"/>
</dbReference>
<keyword evidence="5" id="KW-1185">Reference proteome</keyword>
<comment type="caution">
    <text evidence="4">The sequence shown here is derived from an EMBL/GenBank/DDBJ whole genome shotgun (WGS) entry which is preliminary data.</text>
</comment>
<keyword evidence="1" id="KW-0256">Endoplasmic reticulum</keyword>
<comment type="function">
    <text evidence="1">Cleaves the distal alpha 1,2-linked glucose residue from the Glc(3)Man(9)GlcNAc(2) oligosaccharide precursor.</text>
</comment>
<dbReference type="InterPro" id="IPR054491">
    <property type="entry name" value="MGH1-like_GH"/>
</dbReference>
<comment type="pathway">
    <text evidence="1">Glycan metabolism; N-glycan degradation.</text>
</comment>
<dbReference type="GO" id="GO:0004573">
    <property type="term" value="F:Glc3Man9GlcNAc2 oligosaccharide glucosidase activity"/>
    <property type="evidence" value="ECO:0007669"/>
    <property type="project" value="UniProtKB-UniRule"/>
</dbReference>
<organism evidence="4 5">
    <name type="scientific">Lepraria neglecta</name>
    <dbReference type="NCBI Taxonomy" id="209136"/>
    <lineage>
        <taxon>Eukaryota</taxon>
        <taxon>Fungi</taxon>
        <taxon>Dikarya</taxon>
        <taxon>Ascomycota</taxon>
        <taxon>Pezizomycotina</taxon>
        <taxon>Lecanoromycetes</taxon>
        <taxon>OSLEUM clade</taxon>
        <taxon>Lecanoromycetidae</taxon>
        <taxon>Lecanorales</taxon>
        <taxon>Lecanorineae</taxon>
        <taxon>Stereocaulaceae</taxon>
        <taxon>Lepraria</taxon>
    </lineage>
</organism>
<dbReference type="InterPro" id="IPR008928">
    <property type="entry name" value="6-hairpin_glycosidase_sf"/>
</dbReference>
<keyword evidence="1" id="KW-0378">Hydrolase</keyword>
<evidence type="ECO:0000313" key="4">
    <source>
        <dbReference type="EMBL" id="KAK3168671.1"/>
    </source>
</evidence>
<dbReference type="Proteomes" id="UP001276659">
    <property type="component" value="Unassembled WGS sequence"/>
</dbReference>
<feature type="domain" description="Mannosylglycerate hydrolase MGH1-like glycoside hydrolase" evidence="3">
    <location>
        <begin position="446"/>
        <end position="553"/>
    </location>
</feature>
<dbReference type="InterPro" id="IPR004888">
    <property type="entry name" value="Glycoside_hydrolase_63"/>
</dbReference>
<dbReference type="Pfam" id="PF22422">
    <property type="entry name" value="MGH1-like_GH"/>
    <property type="match status" value="1"/>
</dbReference>
<dbReference type="GO" id="GO:0005789">
    <property type="term" value="C:endoplasmic reticulum membrane"/>
    <property type="evidence" value="ECO:0007669"/>
    <property type="project" value="UniProtKB-SubCell"/>
</dbReference>
<feature type="compositionally biased region" description="Low complexity" evidence="2">
    <location>
        <begin position="945"/>
        <end position="954"/>
    </location>
</feature>
<keyword evidence="1" id="KW-0326">Glycosidase</keyword>
<proteinExistence type="inferred from homology"/>
<dbReference type="PANTHER" id="PTHR10412:SF10">
    <property type="entry name" value="GLYCOSYL HYDROLASE FAMILY 63 C-TERMINAL DOMAIN-CONTAINING PROTEIN"/>
    <property type="match status" value="1"/>
</dbReference>
<dbReference type="GO" id="GO:0009311">
    <property type="term" value="P:oligosaccharide metabolic process"/>
    <property type="evidence" value="ECO:0007669"/>
    <property type="project" value="UniProtKB-UniRule"/>
</dbReference>
<dbReference type="GO" id="GO:0006487">
    <property type="term" value="P:protein N-linked glycosylation"/>
    <property type="evidence" value="ECO:0007669"/>
    <property type="project" value="UniProtKB-UniRule"/>
</dbReference>
<feature type="region of interest" description="Disordered" evidence="2">
    <location>
        <begin position="934"/>
        <end position="990"/>
    </location>
</feature>
<dbReference type="AlphaFoldDB" id="A0AAE0DGE2"/>
<dbReference type="InterPro" id="IPR012341">
    <property type="entry name" value="6hp_glycosidase-like_sf"/>
</dbReference>
<reference evidence="4" key="1">
    <citation type="submission" date="2022-11" db="EMBL/GenBank/DDBJ databases">
        <title>Chromosomal genome sequence assembly and mating type (MAT) locus characterization of the leprose asexual lichenized fungus Lepraria neglecta (Nyl.) Erichsen.</title>
        <authorList>
            <person name="Allen J.L."/>
            <person name="Pfeffer B."/>
        </authorList>
    </citation>
    <scope>NUCLEOTIDE SEQUENCE</scope>
    <source>
        <strain evidence="4">Allen 5258</strain>
    </source>
</reference>
<feature type="compositionally biased region" description="Basic and acidic residues" evidence="2">
    <location>
        <begin position="975"/>
        <end position="985"/>
    </location>
</feature>
<evidence type="ECO:0000256" key="1">
    <source>
        <dbReference type="RuleBase" id="RU369107"/>
    </source>
</evidence>
<comment type="catalytic activity">
    <reaction evidence="1">
        <text>N(4)-(alpha-D-Glc-(1-&gt;2)-alpha-D-Glc-(1-&gt;3)-alpha-D-Glc-(1-&gt;3)-alpha-D-Man-(1-&gt;2)-alpha-D-Man-(1-&gt;2)-alpha-D-Man-(1-&gt;3)-[alpha-D-Man-(1-&gt;2)-alpha-D-Man-(1-&gt;3)-[alpha-D-Man-(1-&gt;2)-alpha-D-Man-(1-&gt;6)]-alpha-D-Man-(1-&gt;6)]-beta-D-Man-(1-&gt;4)-beta-D-GlcNAc-(1-&gt;4)-beta-D-GlcNAc)-L-asparaginyl-[protein] + H2O = N(4)-(alpha-D-Glc-(1-&gt;3)-alpha-D-Glc-(1-&gt;3)-alpha-D-Man-(1-&gt;2)-alpha-D-Man-(1-&gt;2)-alpha-D-Man-(1-&gt;3)-[alpha-D-Man-(1-&gt;2)-alpha-D-Man-(1-&gt;3)-[alpha-D-Man-(1-&gt;2)-alpha-D-Man-(1-&gt;6)]-alpha-D-Man-(1-&gt;6)]-beta-D-Man-(1-&gt;4)-beta-D-GlcNAc-(1-&gt;4)-beta-D-GlcNAc)-L-asparaginyl-[protein] + beta-D-glucose</text>
        <dbReference type="Rhea" id="RHEA:55988"/>
        <dbReference type="Rhea" id="RHEA-COMP:12806"/>
        <dbReference type="Rhea" id="RHEA-COMP:14355"/>
        <dbReference type="ChEBI" id="CHEBI:15377"/>
        <dbReference type="ChEBI" id="CHEBI:15903"/>
        <dbReference type="ChEBI" id="CHEBI:59082"/>
        <dbReference type="ChEBI" id="CHEBI:132537"/>
        <dbReference type="EC" id="3.2.1.106"/>
    </reaction>
</comment>
<evidence type="ECO:0000313" key="5">
    <source>
        <dbReference type="Proteomes" id="UP001276659"/>
    </source>
</evidence>
<dbReference type="Gene3D" id="1.50.10.10">
    <property type="match status" value="2"/>
</dbReference>
<comment type="similarity">
    <text evidence="1">Belongs to the glycosyl hydrolase 63 family.</text>
</comment>
<accession>A0AAE0DGE2</accession>
<evidence type="ECO:0000256" key="2">
    <source>
        <dbReference type="SAM" id="MobiDB-lite"/>
    </source>
</evidence>
<dbReference type="SUPFAM" id="SSF48208">
    <property type="entry name" value="Six-hairpin glycosidases"/>
    <property type="match status" value="1"/>
</dbReference>
<comment type="subcellular location">
    <subcellularLocation>
        <location evidence="1">Endoplasmic reticulum membrane</location>
        <topology evidence="1">Single-pass type II membrane protein</topology>
    </subcellularLocation>
</comment>
<protein>
    <recommendedName>
        <fullName evidence="1">Mannosyl-oligosaccharide glucosidase</fullName>
        <ecNumber evidence="1">3.2.1.106</ecNumber>
    </recommendedName>
    <alternativeName>
        <fullName evidence="1">Glucosidase I</fullName>
    </alternativeName>
</protein>